<dbReference type="Proteomes" id="UP000657918">
    <property type="component" value="Unassembled WGS sequence"/>
</dbReference>
<gene>
    <name evidence="1" type="ORF">SADUNF_Sadunf15G0031200</name>
</gene>
<organism evidence="1 2">
    <name type="scientific">Salix dunnii</name>
    <dbReference type="NCBI Taxonomy" id="1413687"/>
    <lineage>
        <taxon>Eukaryota</taxon>
        <taxon>Viridiplantae</taxon>
        <taxon>Streptophyta</taxon>
        <taxon>Embryophyta</taxon>
        <taxon>Tracheophyta</taxon>
        <taxon>Spermatophyta</taxon>
        <taxon>Magnoliopsida</taxon>
        <taxon>eudicotyledons</taxon>
        <taxon>Gunneridae</taxon>
        <taxon>Pentapetalae</taxon>
        <taxon>rosids</taxon>
        <taxon>fabids</taxon>
        <taxon>Malpighiales</taxon>
        <taxon>Salicaceae</taxon>
        <taxon>Saliceae</taxon>
        <taxon>Salix</taxon>
    </lineage>
</organism>
<dbReference type="PANTHER" id="PTHR33052">
    <property type="entry name" value="DUF4228 DOMAIN PROTEIN-RELATED"/>
    <property type="match status" value="1"/>
</dbReference>
<accession>A0A835JBT8</accession>
<keyword evidence="2" id="KW-1185">Reference proteome</keyword>
<comment type="caution">
    <text evidence="1">The sequence shown here is derived from an EMBL/GenBank/DDBJ whole genome shotgun (WGS) entry which is preliminary data.</text>
</comment>
<name>A0A835JBT8_9ROSI</name>
<dbReference type="InterPro" id="IPR025322">
    <property type="entry name" value="PADRE_dom"/>
</dbReference>
<protein>
    <submittedName>
        <fullName evidence="1">Uncharacterized protein</fullName>
    </submittedName>
</protein>
<evidence type="ECO:0000313" key="2">
    <source>
        <dbReference type="Proteomes" id="UP000657918"/>
    </source>
</evidence>
<dbReference type="Pfam" id="PF14009">
    <property type="entry name" value="PADRE"/>
    <property type="match status" value="1"/>
</dbReference>
<dbReference type="OrthoDB" id="771105at2759"/>
<dbReference type="EMBL" id="JADGMS010000015">
    <property type="protein sequence ID" value="KAF9667515.1"/>
    <property type="molecule type" value="Genomic_DNA"/>
</dbReference>
<dbReference type="AlphaFoldDB" id="A0A835JBT8"/>
<proteinExistence type="predicted"/>
<reference evidence="1 2" key="1">
    <citation type="submission" date="2020-10" db="EMBL/GenBank/DDBJ databases">
        <title>Plant Genome Project.</title>
        <authorList>
            <person name="Zhang R.-G."/>
        </authorList>
    </citation>
    <scope>NUCLEOTIDE SEQUENCE [LARGE SCALE GENOMIC DNA]</scope>
    <source>
        <strain evidence="1">FAFU-HL-1</strain>
        <tissue evidence="1">Leaf</tissue>
    </source>
</reference>
<sequence>MLNHEFGGVCSELCSICPTTFSLPSHVLSFINKNGNIYLNPKMNKSKRESIAVTYLCFTDPINLKSTYSPSAYNLNIFDHFVLKKLIASHSDLFFSSSLNLCLMGNATSCAPSIISNRVVIKVLFCDDGNLQIYTKPVKAAEVMLENPGQFVCDSASLKVGHRIHGLVADDELERRQLYFVLPMELLYSVLTREEMSSLTYKATRALKYNNFVKIFPVLSEFCIFPSEGKTVDSMIAEQQPVERYSKQRSWKPALETIVETPSCRRP</sequence>
<evidence type="ECO:0000313" key="1">
    <source>
        <dbReference type="EMBL" id="KAF9667515.1"/>
    </source>
</evidence>